<evidence type="ECO:0000313" key="2">
    <source>
        <dbReference type="Proteomes" id="UP000838821"/>
    </source>
</evidence>
<dbReference type="SUPFAM" id="SSF51735">
    <property type="entry name" value="NAD(P)-binding Rossmann-fold domains"/>
    <property type="match status" value="1"/>
</dbReference>
<accession>A0ABM9BUL1</accession>
<comment type="caution">
    <text evidence="1">The sequence shown here is derived from an EMBL/GenBank/DDBJ whole genome shotgun (WGS) entry which is preliminary data.</text>
</comment>
<proteinExistence type="predicted"/>
<dbReference type="RefSeq" id="WP_236284469.1">
    <property type="nucleotide sequence ID" value="NZ_CAKMMW010000002.1"/>
</dbReference>
<organism evidence="1 2">
    <name type="scientific">Paenibacillus allorhizoplanae</name>
    <dbReference type="NCBI Taxonomy" id="2905648"/>
    <lineage>
        <taxon>Bacteria</taxon>
        <taxon>Bacillati</taxon>
        <taxon>Bacillota</taxon>
        <taxon>Bacilli</taxon>
        <taxon>Bacillales</taxon>
        <taxon>Paenibacillaceae</taxon>
        <taxon>Paenibacillus</taxon>
    </lineage>
</organism>
<dbReference type="Proteomes" id="UP000838821">
    <property type="component" value="Unassembled WGS sequence"/>
</dbReference>
<protein>
    <recommendedName>
        <fullName evidence="3">SDR family oxidoreductase</fullName>
    </recommendedName>
</protein>
<evidence type="ECO:0000313" key="1">
    <source>
        <dbReference type="EMBL" id="CAH1195138.1"/>
    </source>
</evidence>
<dbReference type="Gene3D" id="3.40.50.720">
    <property type="entry name" value="NAD(P)-binding Rossmann-like Domain"/>
    <property type="match status" value="1"/>
</dbReference>
<dbReference type="InterPro" id="IPR036291">
    <property type="entry name" value="NAD(P)-bd_dom_sf"/>
</dbReference>
<name>A0ABM9BUL1_9BACL</name>
<sequence length="128" mass="14574">MGHQFTVKDRIVKESYIFKDENDNEKYPKELAAYGGLDVVYNNAAIQRFGPMPDFSIEDWRVTIQVARDAITKKTLLKRFGLSEELVELAAFIASDRATYITAPTSRTTVVRLLGNSYSLRHNANENQ</sequence>
<evidence type="ECO:0008006" key="3">
    <source>
        <dbReference type="Google" id="ProtNLM"/>
    </source>
</evidence>
<keyword evidence="2" id="KW-1185">Reference proteome</keyword>
<dbReference type="EMBL" id="CAKMMW010000002">
    <property type="protein sequence ID" value="CAH1195138.1"/>
    <property type="molecule type" value="Genomic_DNA"/>
</dbReference>
<reference evidence="1" key="1">
    <citation type="submission" date="2022-01" db="EMBL/GenBank/DDBJ databases">
        <authorList>
            <person name="Criscuolo A."/>
        </authorList>
    </citation>
    <scope>NUCLEOTIDE SEQUENCE</scope>
    <source>
        <strain evidence="1">CIP111891</strain>
    </source>
</reference>
<gene>
    <name evidence="1" type="ORF">PAECIP111891_00606</name>
</gene>